<proteinExistence type="predicted"/>
<evidence type="ECO:0000313" key="2">
    <source>
        <dbReference type="EMBL" id="CAH1270808.1"/>
    </source>
</evidence>
<dbReference type="Proteomes" id="UP000838412">
    <property type="component" value="Chromosome 7"/>
</dbReference>
<accession>A0A8K0A8L0</accession>
<dbReference type="AlphaFoldDB" id="A0A8K0A8L0"/>
<name>A0A8K0A8L0_BRALA</name>
<protein>
    <submittedName>
        <fullName evidence="2">Hypp4444 protein</fullName>
    </submittedName>
</protein>
<reference evidence="2" key="1">
    <citation type="submission" date="2022-01" db="EMBL/GenBank/DDBJ databases">
        <authorList>
            <person name="Braso-Vives M."/>
        </authorList>
    </citation>
    <scope>NUCLEOTIDE SEQUENCE</scope>
</reference>
<evidence type="ECO:0000256" key="1">
    <source>
        <dbReference type="SAM" id="MobiDB-lite"/>
    </source>
</evidence>
<feature type="region of interest" description="Disordered" evidence="1">
    <location>
        <begin position="84"/>
        <end position="120"/>
    </location>
</feature>
<sequence length="206" mass="22072">MPDKSAVETLSAGEVASNTPDGTVYCSAGSDVITDGKWRTRSWSGPPQTLLAARKTGHAALTFAIVRNTVVVFDGCCYLSTIPDPGRRQESEQRTSPTTEPRHRNRYNTSPRTKGGTEEHLHTGVAHQLTCKSHLLTCNSHLLVIAGEGLRDVDVFLSVLKTIPSALPPGGTLGQDGTRKTNSGSSRQQETPYTRLKEAGGTSTGR</sequence>
<feature type="compositionally biased region" description="Polar residues" evidence="1">
    <location>
        <begin position="180"/>
        <end position="192"/>
    </location>
</feature>
<evidence type="ECO:0000313" key="3">
    <source>
        <dbReference type="Proteomes" id="UP000838412"/>
    </source>
</evidence>
<keyword evidence="3" id="KW-1185">Reference proteome</keyword>
<gene>
    <name evidence="2" type="primary">Hypp4444</name>
    <name evidence="2" type="ORF">BLAG_LOCUS22987</name>
</gene>
<organism evidence="2 3">
    <name type="scientific">Branchiostoma lanceolatum</name>
    <name type="common">Common lancelet</name>
    <name type="synonym">Amphioxus lanceolatum</name>
    <dbReference type="NCBI Taxonomy" id="7740"/>
    <lineage>
        <taxon>Eukaryota</taxon>
        <taxon>Metazoa</taxon>
        <taxon>Chordata</taxon>
        <taxon>Cephalochordata</taxon>
        <taxon>Leptocardii</taxon>
        <taxon>Amphioxiformes</taxon>
        <taxon>Branchiostomatidae</taxon>
        <taxon>Branchiostoma</taxon>
    </lineage>
</organism>
<dbReference type="EMBL" id="OV696692">
    <property type="protein sequence ID" value="CAH1270808.1"/>
    <property type="molecule type" value="Genomic_DNA"/>
</dbReference>
<feature type="region of interest" description="Disordered" evidence="1">
    <location>
        <begin position="166"/>
        <end position="206"/>
    </location>
</feature>